<evidence type="ECO:0000256" key="5">
    <source>
        <dbReference type="ARBA" id="ARBA00022692"/>
    </source>
</evidence>
<reference evidence="11" key="2">
    <citation type="submission" date="2020-02" db="EMBL/GenBank/DDBJ databases">
        <authorList>
            <consortium name="NCBI Pathogen Detection Project"/>
        </authorList>
    </citation>
    <scope>NUCLEOTIDE SEQUENCE</scope>
    <source>
        <strain evidence="11">MA.CK_97/00011857</strain>
    </source>
</reference>
<dbReference type="PRINTS" id="PR00953">
    <property type="entry name" value="TYPE3IMRPROT"/>
</dbReference>
<keyword evidence="5 10" id="KW-0812">Transmembrane</keyword>
<gene>
    <name evidence="11" type="primary">fliR</name>
    <name evidence="11" type="ORF">G8S59_004014</name>
</gene>
<feature type="transmembrane region" description="Helical" evidence="10">
    <location>
        <begin position="41"/>
        <end position="59"/>
    </location>
</feature>
<feature type="transmembrane region" description="Helical" evidence="10">
    <location>
        <begin position="184"/>
        <end position="204"/>
    </location>
</feature>
<evidence type="ECO:0000256" key="9">
    <source>
        <dbReference type="NCBIfam" id="TIGR01400"/>
    </source>
</evidence>
<dbReference type="GO" id="GO:0044780">
    <property type="term" value="P:bacterial-type flagellum assembly"/>
    <property type="evidence" value="ECO:0007669"/>
    <property type="project" value="UniProtKB-UniRule"/>
</dbReference>
<dbReference type="AlphaFoldDB" id="A0A757C667"/>
<evidence type="ECO:0000256" key="2">
    <source>
        <dbReference type="ARBA" id="ARBA00009772"/>
    </source>
</evidence>
<dbReference type="InterPro" id="IPR002010">
    <property type="entry name" value="T3SS_IM_R"/>
</dbReference>
<evidence type="ECO:0000256" key="8">
    <source>
        <dbReference type="ARBA" id="ARBA00023143"/>
    </source>
</evidence>
<keyword evidence="7 10" id="KW-0472">Membrane</keyword>
<dbReference type="InterPro" id="IPR006303">
    <property type="entry name" value="FliR"/>
</dbReference>
<sequence>MDAIFLWDICDKIIQHIFPFVRILAFFSSAPVFYEKGVNKKIKIALAFIITFLISPTLVETSIDVFSCMGVLIIGSQFLIGISMGLTAQFIFVTIKHAGEVIGLQMGLSFATFYDPVGGQNLSVISRILNLLVTMLFLTYNGHLFMIGIIANSFQMLPIMERLPDISGYIAIIRLAGNVFKCGLMVGMPVIAVLLCLNISLGFLNRLIPQLSVFVIGFPVSLTTGIISLSLVMLSLPLFFEKLMSSIFDDMVNILTFFSSKN</sequence>
<feature type="transmembrane region" description="Helical" evidence="10">
    <location>
        <begin position="211"/>
        <end position="240"/>
    </location>
</feature>
<dbReference type="NCBIfam" id="TIGR01400">
    <property type="entry name" value="fliR"/>
    <property type="match status" value="1"/>
</dbReference>
<dbReference type="Pfam" id="PF01311">
    <property type="entry name" value="Bac_export_1"/>
    <property type="match status" value="1"/>
</dbReference>
<keyword evidence="11" id="KW-0969">Cilium</keyword>
<dbReference type="GO" id="GO:0006605">
    <property type="term" value="P:protein targeting"/>
    <property type="evidence" value="ECO:0007669"/>
    <property type="project" value="UniProtKB-UniRule"/>
</dbReference>
<comment type="similarity">
    <text evidence="2 10">Belongs to the FliR/MopE/SpaR family.</text>
</comment>
<keyword evidence="4 10" id="KW-1003">Cell membrane</keyword>
<keyword evidence="11" id="KW-0282">Flagellum</keyword>
<evidence type="ECO:0000256" key="10">
    <source>
        <dbReference type="RuleBase" id="RU362071"/>
    </source>
</evidence>
<dbReference type="EMBL" id="DAAXCJ010000012">
    <property type="protein sequence ID" value="HAG0390718.1"/>
    <property type="molecule type" value="Genomic_DNA"/>
</dbReference>
<evidence type="ECO:0000256" key="4">
    <source>
        <dbReference type="ARBA" id="ARBA00022475"/>
    </source>
</evidence>
<evidence type="ECO:0000256" key="1">
    <source>
        <dbReference type="ARBA" id="ARBA00002578"/>
    </source>
</evidence>
<organism evidence="11">
    <name type="scientific">Salmonella enterica</name>
    <name type="common">Salmonella choleraesuis</name>
    <dbReference type="NCBI Taxonomy" id="28901"/>
    <lineage>
        <taxon>Bacteria</taxon>
        <taxon>Pseudomonadati</taxon>
        <taxon>Pseudomonadota</taxon>
        <taxon>Gammaproteobacteria</taxon>
        <taxon>Enterobacterales</taxon>
        <taxon>Enterobacteriaceae</taxon>
        <taxon>Salmonella</taxon>
    </lineage>
</organism>
<feature type="transmembrane region" description="Helical" evidence="10">
    <location>
        <begin position="13"/>
        <end position="34"/>
    </location>
</feature>
<reference evidence="11" key="1">
    <citation type="journal article" date="2018" name="Genome Biol.">
        <title>SKESA: strategic k-mer extension for scrupulous assemblies.</title>
        <authorList>
            <person name="Souvorov A."/>
            <person name="Agarwala R."/>
            <person name="Lipman D.J."/>
        </authorList>
    </citation>
    <scope>NUCLEOTIDE SEQUENCE</scope>
    <source>
        <strain evidence="11">MA.CK_97/00011857</strain>
    </source>
</reference>
<comment type="caution">
    <text evidence="11">The sequence shown here is derived from an EMBL/GenBank/DDBJ whole genome shotgun (WGS) entry which is preliminary data.</text>
</comment>
<dbReference type="GO" id="GO:0009425">
    <property type="term" value="C:bacterial-type flagellum basal body"/>
    <property type="evidence" value="ECO:0007669"/>
    <property type="project" value="UniProtKB-SubCell"/>
</dbReference>
<accession>A0A757C667</accession>
<keyword evidence="11" id="KW-0966">Cell projection</keyword>
<name>A0A757C667_SALER</name>
<comment type="function">
    <text evidence="1 10">Role in flagellar biosynthesis.</text>
</comment>
<feature type="transmembrane region" description="Helical" evidence="10">
    <location>
        <begin position="128"/>
        <end position="151"/>
    </location>
</feature>
<feature type="transmembrane region" description="Helical" evidence="10">
    <location>
        <begin position="71"/>
        <end position="95"/>
    </location>
</feature>
<dbReference type="PANTHER" id="PTHR30065">
    <property type="entry name" value="FLAGELLAR BIOSYNTHETIC PROTEIN FLIR"/>
    <property type="match status" value="1"/>
</dbReference>
<keyword evidence="6 10" id="KW-1133">Transmembrane helix</keyword>
<evidence type="ECO:0000256" key="7">
    <source>
        <dbReference type="ARBA" id="ARBA00023136"/>
    </source>
</evidence>
<comment type="subcellular location">
    <subcellularLocation>
        <location evidence="10">Cell membrane</location>
        <topology evidence="10">Multi-pass membrane protein</topology>
    </subcellularLocation>
    <subcellularLocation>
        <location evidence="10">Bacterial flagellum basal body</location>
    </subcellularLocation>
</comment>
<evidence type="ECO:0000313" key="11">
    <source>
        <dbReference type="EMBL" id="HAG0390718.1"/>
    </source>
</evidence>
<evidence type="ECO:0000256" key="3">
    <source>
        <dbReference type="ARBA" id="ARBA00021717"/>
    </source>
</evidence>
<protein>
    <recommendedName>
        <fullName evidence="3 9">Flagellar biosynthetic protein FliR</fullName>
    </recommendedName>
</protein>
<dbReference type="PANTHER" id="PTHR30065:SF8">
    <property type="entry name" value="FLAGELLAR BIOSYNTHETIC PROTEIN FLIR"/>
    <property type="match status" value="1"/>
</dbReference>
<keyword evidence="8 10" id="KW-0975">Bacterial flagellum</keyword>
<evidence type="ECO:0000256" key="6">
    <source>
        <dbReference type="ARBA" id="ARBA00022989"/>
    </source>
</evidence>
<dbReference type="GO" id="GO:0005886">
    <property type="term" value="C:plasma membrane"/>
    <property type="evidence" value="ECO:0007669"/>
    <property type="project" value="UniProtKB-SubCell"/>
</dbReference>
<proteinExistence type="inferred from homology"/>